<evidence type="ECO:0000313" key="3">
    <source>
        <dbReference type="EMBL" id="RNA08401.1"/>
    </source>
</evidence>
<dbReference type="AlphaFoldDB" id="A0A3M7QBN2"/>
<sequence length="177" mass="20479">ATLDLSSERLTSSHLYPIMEYLKKQINKSLAKREFVAFKSGIEKSIDKFNKYWKEAERFALLKNILDPRFKLSLIETFSLLNESETSTVGNSNNESRQLSLIESLLHQNDMFNEGQNEIDRYFCTPVISYHTDTIVWWSTSVKDFPILSKIAFEYLSAVPTYVASERIFSIEGLTID</sequence>
<dbReference type="InterPro" id="IPR025525">
    <property type="entry name" value="hAT-like_transposase_RNase-H"/>
</dbReference>
<keyword evidence="4" id="KW-1185">Reference proteome</keyword>
<proteinExistence type="predicted"/>
<feature type="non-terminal residue" evidence="3">
    <location>
        <position position="1"/>
    </location>
</feature>
<reference evidence="3 4" key="1">
    <citation type="journal article" date="2018" name="Sci. Rep.">
        <title>Genomic signatures of local adaptation to the degree of environmental predictability in rotifers.</title>
        <authorList>
            <person name="Franch-Gras L."/>
            <person name="Hahn C."/>
            <person name="Garcia-Roger E.M."/>
            <person name="Carmona M.J."/>
            <person name="Serra M."/>
            <person name="Gomez A."/>
        </authorList>
    </citation>
    <scope>NUCLEOTIDE SEQUENCE [LARGE SCALE GENOMIC DNA]</scope>
    <source>
        <strain evidence="3">HYR1</strain>
    </source>
</reference>
<evidence type="ECO:0000259" key="1">
    <source>
        <dbReference type="Pfam" id="PF05699"/>
    </source>
</evidence>
<dbReference type="InterPro" id="IPR012337">
    <property type="entry name" value="RNaseH-like_sf"/>
</dbReference>
<evidence type="ECO:0000259" key="2">
    <source>
        <dbReference type="Pfam" id="PF14372"/>
    </source>
</evidence>
<feature type="domain" description="HAT C-terminal dimerisation" evidence="1">
    <location>
        <begin position="118"/>
        <end position="176"/>
    </location>
</feature>
<dbReference type="Pfam" id="PF14372">
    <property type="entry name" value="hAT-like_RNase-H"/>
    <property type="match status" value="1"/>
</dbReference>
<dbReference type="InterPro" id="IPR008906">
    <property type="entry name" value="HATC_C_dom"/>
</dbReference>
<dbReference type="EMBL" id="REGN01006757">
    <property type="protein sequence ID" value="RNA08401.1"/>
    <property type="molecule type" value="Genomic_DNA"/>
</dbReference>
<organism evidence="3 4">
    <name type="scientific">Brachionus plicatilis</name>
    <name type="common">Marine rotifer</name>
    <name type="synonym">Brachionus muelleri</name>
    <dbReference type="NCBI Taxonomy" id="10195"/>
    <lineage>
        <taxon>Eukaryota</taxon>
        <taxon>Metazoa</taxon>
        <taxon>Spiralia</taxon>
        <taxon>Gnathifera</taxon>
        <taxon>Rotifera</taxon>
        <taxon>Eurotatoria</taxon>
        <taxon>Monogononta</taxon>
        <taxon>Pseudotrocha</taxon>
        <taxon>Ploima</taxon>
        <taxon>Brachionidae</taxon>
        <taxon>Brachionus</taxon>
    </lineage>
</organism>
<dbReference type="SUPFAM" id="SSF53098">
    <property type="entry name" value="Ribonuclease H-like"/>
    <property type="match status" value="1"/>
</dbReference>
<dbReference type="PANTHER" id="PTHR23272">
    <property type="entry name" value="BED FINGER-RELATED"/>
    <property type="match status" value="1"/>
</dbReference>
<protein>
    <submittedName>
        <fullName evidence="3">Calcyclin-binding isoform X1</fullName>
    </submittedName>
</protein>
<feature type="domain" description="hAT-like transposase RNase-H fold" evidence="2">
    <location>
        <begin position="8"/>
        <end position="80"/>
    </location>
</feature>
<evidence type="ECO:0000313" key="4">
    <source>
        <dbReference type="Proteomes" id="UP000276133"/>
    </source>
</evidence>
<dbReference type="Proteomes" id="UP000276133">
    <property type="component" value="Unassembled WGS sequence"/>
</dbReference>
<gene>
    <name evidence="3" type="ORF">BpHYR1_000918</name>
</gene>
<accession>A0A3M7QBN2</accession>
<dbReference type="GO" id="GO:0003677">
    <property type="term" value="F:DNA binding"/>
    <property type="evidence" value="ECO:0007669"/>
    <property type="project" value="InterPro"/>
</dbReference>
<name>A0A3M7QBN2_BRAPC</name>
<dbReference type="OrthoDB" id="10023994at2759"/>
<dbReference type="Pfam" id="PF05699">
    <property type="entry name" value="Dimer_Tnp_hAT"/>
    <property type="match status" value="1"/>
</dbReference>
<dbReference type="GO" id="GO:0046983">
    <property type="term" value="F:protein dimerization activity"/>
    <property type="evidence" value="ECO:0007669"/>
    <property type="project" value="InterPro"/>
</dbReference>
<comment type="caution">
    <text evidence="3">The sequence shown here is derived from an EMBL/GenBank/DDBJ whole genome shotgun (WGS) entry which is preliminary data.</text>
</comment>